<evidence type="ECO:0000313" key="4">
    <source>
        <dbReference type="Proteomes" id="UP000077684"/>
    </source>
</evidence>
<dbReference type="EMBL" id="LWDE02001532">
    <property type="protein sequence ID" value="KAE8240066.1"/>
    <property type="molecule type" value="Genomic_DNA"/>
</dbReference>
<evidence type="ECO:0000259" key="2">
    <source>
        <dbReference type="Pfam" id="PF18802"/>
    </source>
</evidence>
<dbReference type="Pfam" id="PF18758">
    <property type="entry name" value="KDZ"/>
    <property type="match status" value="1"/>
</dbReference>
<evidence type="ECO:0000313" key="3">
    <source>
        <dbReference type="EMBL" id="KAE8240066.1"/>
    </source>
</evidence>
<dbReference type="AlphaFoldDB" id="A0A8X7STJ0"/>
<feature type="compositionally biased region" description="Basic and acidic residues" evidence="1">
    <location>
        <begin position="906"/>
        <end position="915"/>
    </location>
</feature>
<dbReference type="InterPro" id="IPR041320">
    <property type="entry name" value="CxC1"/>
</dbReference>
<organism evidence="3 4">
    <name type="scientific">Tilletia controversa</name>
    <name type="common">dwarf bunt fungus</name>
    <dbReference type="NCBI Taxonomy" id="13291"/>
    <lineage>
        <taxon>Eukaryota</taxon>
        <taxon>Fungi</taxon>
        <taxon>Dikarya</taxon>
        <taxon>Basidiomycota</taxon>
        <taxon>Ustilaginomycotina</taxon>
        <taxon>Exobasidiomycetes</taxon>
        <taxon>Tilletiales</taxon>
        <taxon>Tilletiaceae</taxon>
        <taxon>Tilletia</taxon>
    </lineage>
</organism>
<protein>
    <recommendedName>
        <fullName evidence="2">CxC1-like cysteine cluster associated with KDZ transposases domain-containing protein</fullName>
    </recommendedName>
</protein>
<feature type="domain" description="CxC1-like cysteine cluster associated with KDZ transposases" evidence="2">
    <location>
        <begin position="163"/>
        <end position="242"/>
    </location>
</feature>
<reference evidence="3" key="2">
    <citation type="journal article" date="2019" name="IMA Fungus">
        <title>Genome sequencing and comparison of five Tilletia species to identify candidate genes for the detection of regulated species infecting wheat.</title>
        <authorList>
            <person name="Nguyen H.D.T."/>
            <person name="Sultana T."/>
            <person name="Kesanakurti P."/>
            <person name="Hambleton S."/>
        </authorList>
    </citation>
    <scope>NUCLEOTIDE SEQUENCE</scope>
    <source>
        <strain evidence="3">DAOMC 236426</strain>
    </source>
</reference>
<feature type="region of interest" description="Disordered" evidence="1">
    <location>
        <begin position="886"/>
        <end position="929"/>
    </location>
</feature>
<gene>
    <name evidence="3" type="ORF">A4X06_0g7921</name>
</gene>
<dbReference type="PANTHER" id="PTHR33096:SF1">
    <property type="entry name" value="CXC1-LIKE CYSTEINE CLUSTER ASSOCIATED WITH KDZ TRANSPOSASES DOMAIN-CONTAINING PROTEIN"/>
    <property type="match status" value="1"/>
</dbReference>
<dbReference type="Proteomes" id="UP000077684">
    <property type="component" value="Unassembled WGS sequence"/>
</dbReference>
<dbReference type="Pfam" id="PF18802">
    <property type="entry name" value="CxC1"/>
    <property type="match status" value="1"/>
</dbReference>
<proteinExistence type="predicted"/>
<feature type="compositionally biased region" description="Acidic residues" evidence="1">
    <location>
        <begin position="895"/>
        <end position="905"/>
    </location>
</feature>
<dbReference type="PANTHER" id="PTHR33096">
    <property type="entry name" value="CXC2 DOMAIN-CONTAINING PROTEIN"/>
    <property type="match status" value="1"/>
</dbReference>
<feature type="region of interest" description="Disordered" evidence="1">
    <location>
        <begin position="1"/>
        <end position="22"/>
    </location>
</feature>
<sequence length="961" mass="106262">MRRSYMPTASSSSSRLPRPLKRAKGPAVLKAIVQVTEDGTAHDVFYTSVPSTHVASTQLARLVNHPQDQGDDWAAYDDDGQYSIGGVTAAAPAASDVRFYQSHLLPGTSRHSQASYRVQQQRCFDDWTDLVDDVVVPFLSAMSRASGPESGSHDIRAWDRLLCPCLPDLAIKVTIVDFSSRRSHPIRSCTEHLAATLIGASAFPSTACRPTVAFSFRILQFFLALQERCRIGAFGFAGAFSELLRIETGEELPIVAISSRDSKRRPLRLASEWFQALEQQCADRALGREVKYALGRPFLDHDDLVITLDDLAMRCPACFGGLARNHVPVGAPQVIVCLDGNFQHKRHKAQDALRQSPRRPTSFISRQQLEAARKVFENPNVGEGPRTGCSADVKAAIDGFVKTSRAQFDIGGVVGMTCRHGSPLILVNVHDTGEKHYYAYALLTQLLDACGTALDHLGVCYDIGCKLSVSPRLAAALARRSHPVLLTHVVSVFHSYGHDFDCQLKFSPRRTPGFGLTDGEALERLWSSLADLASITRDMSEADRLSTLSARLHKLARSHRLDLMATFQRRLRKIASSREQGIKYELLQELVALRRKKAFDKAGVIREISRTRARNTRRRVIDLSLEAKALILPLKSYHSLTAVLNRRLHTNSQDATARLAVSLSGSATQAKSARLKFNDAARAYRGATDPQYRTRIFTISEEALFRLSTLTYVSGLASPADIEDEPWVTDSDLFGAMDTVDLFTRLDEEHERIRLKLDNMLIWYKEVEYELHARIEVEPSGLSGPEMANQAQFVGRLLSEHRSTLAHWAARSLKIAGQTASSIAAIQNQRTAYASTRHVAHFDHVLNRHHDIAKSMATWEHQLPLPLSVAAKASLLVDDDNLNADQGSGLHAADADDDKDDGETDFPDHPLDRHSAPAASGLEQSAGDEEEINVERFLATVLNVNAERVINGVEADQDIMS</sequence>
<name>A0A8X7STJ0_9BASI</name>
<accession>A0A8X7STJ0</accession>
<evidence type="ECO:0000256" key="1">
    <source>
        <dbReference type="SAM" id="MobiDB-lite"/>
    </source>
</evidence>
<keyword evidence="4" id="KW-1185">Reference proteome</keyword>
<comment type="caution">
    <text evidence="3">The sequence shown here is derived from an EMBL/GenBank/DDBJ whole genome shotgun (WGS) entry which is preliminary data.</text>
</comment>
<reference evidence="3" key="1">
    <citation type="submission" date="2016-04" db="EMBL/GenBank/DDBJ databases">
        <authorList>
            <person name="Nguyen H.D."/>
            <person name="Samba Siva P."/>
            <person name="Cullis J."/>
            <person name="Levesque C.A."/>
            <person name="Hambleton S."/>
        </authorList>
    </citation>
    <scope>NUCLEOTIDE SEQUENCE</scope>
    <source>
        <strain evidence="3">DAOMC 236426</strain>
    </source>
</reference>
<dbReference type="InterPro" id="IPR040521">
    <property type="entry name" value="KDZ"/>
</dbReference>